<dbReference type="NCBIfam" id="TIGR01777">
    <property type="entry name" value="yfcH"/>
    <property type="match status" value="1"/>
</dbReference>
<dbReference type="EMBL" id="DYUK01000242">
    <property type="protein sequence ID" value="HJG80966.1"/>
    <property type="molecule type" value="Genomic_DNA"/>
</dbReference>
<dbReference type="PANTHER" id="PTHR11092:SF0">
    <property type="entry name" value="EPIMERASE FAMILY PROTEIN SDR39U1"/>
    <property type="match status" value="1"/>
</dbReference>
<evidence type="ECO:0000313" key="4">
    <source>
        <dbReference type="EMBL" id="HJG80966.1"/>
    </source>
</evidence>
<reference evidence="4" key="2">
    <citation type="submission" date="2021-09" db="EMBL/GenBank/DDBJ databases">
        <authorList>
            <person name="Gilroy R."/>
        </authorList>
    </citation>
    <scope>NUCLEOTIDE SEQUENCE</scope>
    <source>
        <strain evidence="4">ChiGjej5B5-7349</strain>
    </source>
</reference>
<comment type="similarity">
    <text evidence="1">Belongs to the NAD(P)-dependent epimerase/dehydratase family. SDR39U1 subfamily.</text>
</comment>
<protein>
    <submittedName>
        <fullName evidence="4">TIGR01777 family oxidoreductase</fullName>
    </submittedName>
</protein>
<sequence>MTRQTIVIAGAGGFIGRRLVTRFREDGARIVTIGRGSDATYTWDDDLTAALDGADALINLAGRSVSCRYTLRTADEILRSRTETTKALGLALADCQAPPPLWINASTGTIYRDARDRPQDEETGELGSGFSVAVARAWEDELWAAPVDGVRRVALRMAIVLGDGGALSPSINLARMGFGGRQGDGGQMMSWVHVDDVHRAIAHILISPDLTGPINVATRTPVTNDAFMRAVRRHLGGPLGARARLPLPAWSLHLGARVIRTEAELVLKSRWVDPAVLVDSGFEFAHPDIDTALRHIAADTRPGLLPVTLG</sequence>
<dbReference type="PANTHER" id="PTHR11092">
    <property type="entry name" value="SUGAR NUCLEOTIDE EPIMERASE RELATED"/>
    <property type="match status" value="1"/>
</dbReference>
<dbReference type="Gene3D" id="3.40.50.720">
    <property type="entry name" value="NAD(P)-binding Rossmann-like Domain"/>
    <property type="match status" value="1"/>
</dbReference>
<dbReference type="InterPro" id="IPR010099">
    <property type="entry name" value="SDR39U1"/>
</dbReference>
<dbReference type="SUPFAM" id="SSF51735">
    <property type="entry name" value="NAD(P)-binding Rossmann-fold domains"/>
    <property type="match status" value="1"/>
</dbReference>
<dbReference type="Pfam" id="PF01370">
    <property type="entry name" value="Epimerase"/>
    <property type="match status" value="1"/>
</dbReference>
<feature type="domain" description="DUF1731" evidence="3">
    <location>
        <begin position="248"/>
        <end position="296"/>
    </location>
</feature>
<feature type="domain" description="NAD-dependent epimerase/dehydratase" evidence="2">
    <location>
        <begin position="6"/>
        <end position="210"/>
    </location>
</feature>
<accession>A0A921SPC3</accession>
<gene>
    <name evidence="4" type="ORF">K8V08_11200</name>
</gene>
<dbReference type="InterPro" id="IPR001509">
    <property type="entry name" value="Epimerase_deHydtase"/>
</dbReference>
<proteinExistence type="inferred from homology"/>
<dbReference type="Proteomes" id="UP000784435">
    <property type="component" value="Unassembled WGS sequence"/>
</dbReference>
<dbReference type="InterPro" id="IPR013549">
    <property type="entry name" value="DUF1731"/>
</dbReference>
<name>A0A921SPC3_9MICO</name>
<evidence type="ECO:0000313" key="5">
    <source>
        <dbReference type="Proteomes" id="UP000784435"/>
    </source>
</evidence>
<evidence type="ECO:0000259" key="3">
    <source>
        <dbReference type="Pfam" id="PF08338"/>
    </source>
</evidence>
<evidence type="ECO:0000259" key="2">
    <source>
        <dbReference type="Pfam" id="PF01370"/>
    </source>
</evidence>
<comment type="caution">
    <text evidence="4">The sequence shown here is derived from an EMBL/GenBank/DDBJ whole genome shotgun (WGS) entry which is preliminary data.</text>
</comment>
<organism evidence="4 5">
    <name type="scientific">Brevibacterium senegalense</name>
    <dbReference type="NCBI Taxonomy" id="1033736"/>
    <lineage>
        <taxon>Bacteria</taxon>
        <taxon>Bacillati</taxon>
        <taxon>Actinomycetota</taxon>
        <taxon>Actinomycetes</taxon>
        <taxon>Micrococcales</taxon>
        <taxon>Brevibacteriaceae</taxon>
        <taxon>Brevibacterium</taxon>
    </lineage>
</organism>
<dbReference type="InterPro" id="IPR036291">
    <property type="entry name" value="NAD(P)-bd_dom_sf"/>
</dbReference>
<dbReference type="AlphaFoldDB" id="A0A921SPC3"/>
<dbReference type="Pfam" id="PF08338">
    <property type="entry name" value="DUF1731"/>
    <property type="match status" value="1"/>
</dbReference>
<evidence type="ECO:0000256" key="1">
    <source>
        <dbReference type="ARBA" id="ARBA00009353"/>
    </source>
</evidence>
<reference evidence="4" key="1">
    <citation type="journal article" date="2021" name="PeerJ">
        <title>Extensive microbial diversity within the chicken gut microbiome revealed by metagenomics and culture.</title>
        <authorList>
            <person name="Gilroy R."/>
            <person name="Ravi A."/>
            <person name="Getino M."/>
            <person name="Pursley I."/>
            <person name="Horton D.L."/>
            <person name="Alikhan N.F."/>
            <person name="Baker D."/>
            <person name="Gharbi K."/>
            <person name="Hall N."/>
            <person name="Watson M."/>
            <person name="Adriaenssens E.M."/>
            <person name="Foster-Nyarko E."/>
            <person name="Jarju S."/>
            <person name="Secka A."/>
            <person name="Antonio M."/>
            <person name="Oren A."/>
            <person name="Chaudhuri R.R."/>
            <person name="La Ragione R."/>
            <person name="Hildebrand F."/>
            <person name="Pallen M.J."/>
        </authorList>
    </citation>
    <scope>NUCLEOTIDE SEQUENCE</scope>
    <source>
        <strain evidence="4">ChiGjej5B5-7349</strain>
    </source>
</reference>